<feature type="region of interest" description="Disordered" evidence="6">
    <location>
        <begin position="103"/>
        <end position="131"/>
    </location>
</feature>
<keyword evidence="10" id="KW-1185">Reference proteome</keyword>
<keyword evidence="3 7" id="KW-0812">Transmembrane</keyword>
<keyword evidence="4 7" id="KW-1133">Transmembrane helix</keyword>
<protein>
    <recommendedName>
        <fullName evidence="8">Cardiolipin synthase N-terminal domain-containing protein</fullName>
    </recommendedName>
</protein>
<dbReference type="Proteomes" id="UP000276542">
    <property type="component" value="Unassembled WGS sequence"/>
</dbReference>
<dbReference type="GO" id="GO:0005886">
    <property type="term" value="C:plasma membrane"/>
    <property type="evidence" value="ECO:0007669"/>
    <property type="project" value="UniProtKB-SubCell"/>
</dbReference>
<dbReference type="RefSeq" id="WP_120059136.1">
    <property type="nucleotide sequence ID" value="NZ_QYRP01000002.1"/>
</dbReference>
<reference evidence="10" key="1">
    <citation type="submission" date="2018-09" db="EMBL/GenBank/DDBJ databases">
        <authorList>
            <person name="Zhu H."/>
        </authorList>
    </citation>
    <scope>NUCLEOTIDE SEQUENCE [LARGE SCALE GENOMIC DNA]</scope>
    <source>
        <strain evidence="10">K1W22B-1</strain>
    </source>
</reference>
<accession>A0A3A5H381</accession>
<evidence type="ECO:0000256" key="3">
    <source>
        <dbReference type="ARBA" id="ARBA00022692"/>
    </source>
</evidence>
<feature type="transmembrane region" description="Helical" evidence="7">
    <location>
        <begin position="37"/>
        <end position="55"/>
    </location>
</feature>
<organism evidence="9 10">
    <name type="scientific">Nocardioides cavernaquae</name>
    <dbReference type="NCBI Taxonomy" id="2321396"/>
    <lineage>
        <taxon>Bacteria</taxon>
        <taxon>Bacillati</taxon>
        <taxon>Actinomycetota</taxon>
        <taxon>Actinomycetes</taxon>
        <taxon>Propionibacteriales</taxon>
        <taxon>Nocardioidaceae</taxon>
        <taxon>Nocardioides</taxon>
    </lineage>
</organism>
<keyword evidence="2" id="KW-1003">Cell membrane</keyword>
<evidence type="ECO:0000256" key="4">
    <source>
        <dbReference type="ARBA" id="ARBA00022989"/>
    </source>
</evidence>
<evidence type="ECO:0000256" key="2">
    <source>
        <dbReference type="ARBA" id="ARBA00022475"/>
    </source>
</evidence>
<name>A0A3A5H381_9ACTN</name>
<dbReference type="EMBL" id="QYRP01000002">
    <property type="protein sequence ID" value="RJS45236.1"/>
    <property type="molecule type" value="Genomic_DNA"/>
</dbReference>
<feature type="domain" description="Cardiolipin synthase N-terminal" evidence="8">
    <location>
        <begin position="12"/>
        <end position="57"/>
    </location>
</feature>
<evidence type="ECO:0000256" key="5">
    <source>
        <dbReference type="ARBA" id="ARBA00023136"/>
    </source>
</evidence>
<keyword evidence="5 7" id="KW-0472">Membrane</keyword>
<sequence>MIRLIFVLVPLILCIFCVVDAITSRDDEIRNLPKILWIVLILVFPFVGSIAWLAAGRPRYAQPSRLATEFPEYDRPGRDAISDPVADAEFLRKVRERAEEQRLKAAHQKAEQARLEAERERAKKDLPTDEA</sequence>
<evidence type="ECO:0000256" key="7">
    <source>
        <dbReference type="SAM" id="Phobius"/>
    </source>
</evidence>
<evidence type="ECO:0000313" key="10">
    <source>
        <dbReference type="Proteomes" id="UP000276542"/>
    </source>
</evidence>
<gene>
    <name evidence="9" type="ORF">D4739_02695</name>
</gene>
<evidence type="ECO:0000256" key="1">
    <source>
        <dbReference type="ARBA" id="ARBA00004651"/>
    </source>
</evidence>
<comment type="subcellular location">
    <subcellularLocation>
        <location evidence="1">Cell membrane</location>
        <topology evidence="1">Multi-pass membrane protein</topology>
    </subcellularLocation>
</comment>
<dbReference type="AlphaFoldDB" id="A0A3A5H381"/>
<comment type="caution">
    <text evidence="9">The sequence shown here is derived from an EMBL/GenBank/DDBJ whole genome shotgun (WGS) entry which is preliminary data.</text>
</comment>
<evidence type="ECO:0000259" key="8">
    <source>
        <dbReference type="Pfam" id="PF13396"/>
    </source>
</evidence>
<dbReference type="InterPro" id="IPR027379">
    <property type="entry name" value="CLS_N"/>
</dbReference>
<dbReference type="Pfam" id="PF13396">
    <property type="entry name" value="PLDc_N"/>
    <property type="match status" value="1"/>
</dbReference>
<proteinExistence type="predicted"/>
<dbReference type="OrthoDB" id="3298527at2"/>
<evidence type="ECO:0000313" key="9">
    <source>
        <dbReference type="EMBL" id="RJS45236.1"/>
    </source>
</evidence>
<evidence type="ECO:0000256" key="6">
    <source>
        <dbReference type="SAM" id="MobiDB-lite"/>
    </source>
</evidence>